<protein>
    <submittedName>
        <fullName evidence="2">Predicted protein</fullName>
    </submittedName>
</protein>
<dbReference type="AlphaFoldDB" id="D7MHP0"/>
<reference evidence="3" key="1">
    <citation type="journal article" date="2011" name="Nat. Genet.">
        <title>The Arabidopsis lyrata genome sequence and the basis of rapid genome size change.</title>
        <authorList>
            <person name="Hu T.T."/>
            <person name="Pattyn P."/>
            <person name="Bakker E.G."/>
            <person name="Cao J."/>
            <person name="Cheng J.-F."/>
            <person name="Clark R.M."/>
            <person name="Fahlgren N."/>
            <person name="Fawcett J.A."/>
            <person name="Grimwood J."/>
            <person name="Gundlach H."/>
            <person name="Haberer G."/>
            <person name="Hollister J.D."/>
            <person name="Ossowski S."/>
            <person name="Ottilar R.P."/>
            <person name="Salamov A.A."/>
            <person name="Schneeberger K."/>
            <person name="Spannagl M."/>
            <person name="Wang X."/>
            <person name="Yang L."/>
            <person name="Nasrallah M.E."/>
            <person name="Bergelson J."/>
            <person name="Carrington J.C."/>
            <person name="Gaut B.S."/>
            <person name="Schmutz J."/>
            <person name="Mayer K.F.X."/>
            <person name="Van de Peer Y."/>
            <person name="Grigoriev I.V."/>
            <person name="Nordborg M."/>
            <person name="Weigel D."/>
            <person name="Guo Y.-L."/>
        </authorList>
    </citation>
    <scope>NUCLEOTIDE SEQUENCE [LARGE SCALE GENOMIC DNA]</scope>
    <source>
        <strain evidence="3">cv. MN47</strain>
    </source>
</reference>
<evidence type="ECO:0000256" key="1">
    <source>
        <dbReference type="SAM" id="Phobius"/>
    </source>
</evidence>
<accession>D7MHP0</accession>
<feature type="transmembrane region" description="Helical" evidence="1">
    <location>
        <begin position="94"/>
        <end position="113"/>
    </location>
</feature>
<organism evidence="3">
    <name type="scientific">Arabidopsis lyrata subsp. lyrata</name>
    <name type="common">Lyre-leaved rock-cress</name>
    <dbReference type="NCBI Taxonomy" id="81972"/>
    <lineage>
        <taxon>Eukaryota</taxon>
        <taxon>Viridiplantae</taxon>
        <taxon>Streptophyta</taxon>
        <taxon>Embryophyta</taxon>
        <taxon>Tracheophyta</taxon>
        <taxon>Spermatophyta</taxon>
        <taxon>Magnoliopsida</taxon>
        <taxon>eudicotyledons</taxon>
        <taxon>Gunneridae</taxon>
        <taxon>Pentapetalae</taxon>
        <taxon>rosids</taxon>
        <taxon>malvids</taxon>
        <taxon>Brassicales</taxon>
        <taxon>Brassicaceae</taxon>
        <taxon>Camelineae</taxon>
        <taxon>Arabidopsis</taxon>
    </lineage>
</organism>
<dbReference type="Gramene" id="scaffold_703380.1">
    <property type="protein sequence ID" value="scaffold_703380.1"/>
    <property type="gene ID" value="scaffold_703380.1"/>
</dbReference>
<keyword evidence="1" id="KW-0812">Transmembrane</keyword>
<feature type="transmembrane region" description="Helical" evidence="1">
    <location>
        <begin position="176"/>
        <end position="198"/>
    </location>
</feature>
<dbReference type="EMBL" id="GL348719">
    <property type="protein sequence ID" value="EFH44662.1"/>
    <property type="molecule type" value="Genomic_DNA"/>
</dbReference>
<dbReference type="Proteomes" id="UP000008694">
    <property type="component" value="Unassembled WGS sequence"/>
</dbReference>
<sequence length="214" mass="23173">MVVESVALALWNLITLDSFGSKLVLSRGTIIALVRTFTAVCRFYFNLAMLEASLWQIGKRSSLSFSVPVILVHRDFYSPHLSFMELIILPNTSLVLSGIVIGSIVVKTVLLGAEARIIIHDGSRSTFVGCLTLEALFPPPCGFGKDYCFEDVCFIGGPCLDSALVELLSSPLSLSLCLRFVVVLSLSSYSITLLVVVLDVWAPCSLVVFSVFGG</sequence>
<evidence type="ECO:0000313" key="2">
    <source>
        <dbReference type="EMBL" id="EFH44662.1"/>
    </source>
</evidence>
<name>D7MHP0_ARALL</name>
<proteinExistence type="predicted"/>
<keyword evidence="1" id="KW-0472">Membrane</keyword>
<keyword evidence="1" id="KW-1133">Transmembrane helix</keyword>
<gene>
    <name evidence="2" type="ORF">ARALYDRAFT_915638</name>
</gene>
<keyword evidence="3" id="KW-1185">Reference proteome</keyword>
<dbReference type="HOGENOM" id="CLU_1311648_0_0_1"/>
<dbReference type="KEGG" id="aly:9306486"/>
<evidence type="ECO:0000313" key="3">
    <source>
        <dbReference type="Proteomes" id="UP000008694"/>
    </source>
</evidence>